<dbReference type="Proteomes" id="UP000006514">
    <property type="component" value="Unassembled WGS sequence"/>
</dbReference>
<evidence type="ECO:0000313" key="3">
    <source>
        <dbReference type="Proteomes" id="UP000006514"/>
    </source>
</evidence>
<dbReference type="EMBL" id="JH688738">
    <property type="protein sequence ID" value="EJD32689.1"/>
    <property type="molecule type" value="Genomic_DNA"/>
</dbReference>
<reference evidence="3" key="1">
    <citation type="journal article" date="2012" name="Science">
        <title>The Paleozoic origin of enzymatic lignin decomposition reconstructed from 31 fungal genomes.</title>
        <authorList>
            <person name="Floudas D."/>
            <person name="Binder M."/>
            <person name="Riley R."/>
            <person name="Barry K."/>
            <person name="Blanchette R.A."/>
            <person name="Henrissat B."/>
            <person name="Martinez A.T."/>
            <person name="Otillar R."/>
            <person name="Spatafora J.W."/>
            <person name="Yadav J.S."/>
            <person name="Aerts A."/>
            <person name="Benoit I."/>
            <person name="Boyd A."/>
            <person name="Carlson A."/>
            <person name="Copeland A."/>
            <person name="Coutinho P.M."/>
            <person name="de Vries R.P."/>
            <person name="Ferreira P."/>
            <person name="Findley K."/>
            <person name="Foster B."/>
            <person name="Gaskell J."/>
            <person name="Glotzer D."/>
            <person name="Gorecki P."/>
            <person name="Heitman J."/>
            <person name="Hesse C."/>
            <person name="Hori C."/>
            <person name="Igarashi K."/>
            <person name="Jurgens J.A."/>
            <person name="Kallen N."/>
            <person name="Kersten P."/>
            <person name="Kohler A."/>
            <person name="Kuees U."/>
            <person name="Kumar T.K.A."/>
            <person name="Kuo A."/>
            <person name="LaButti K."/>
            <person name="Larrondo L.F."/>
            <person name="Lindquist E."/>
            <person name="Ling A."/>
            <person name="Lombard V."/>
            <person name="Lucas S."/>
            <person name="Lundell T."/>
            <person name="Martin R."/>
            <person name="McLaughlin D.J."/>
            <person name="Morgenstern I."/>
            <person name="Morin E."/>
            <person name="Murat C."/>
            <person name="Nagy L.G."/>
            <person name="Nolan M."/>
            <person name="Ohm R.A."/>
            <person name="Patyshakuliyeva A."/>
            <person name="Rokas A."/>
            <person name="Ruiz-Duenas F.J."/>
            <person name="Sabat G."/>
            <person name="Salamov A."/>
            <person name="Samejima M."/>
            <person name="Schmutz J."/>
            <person name="Slot J.C."/>
            <person name="St John F."/>
            <person name="Stenlid J."/>
            <person name="Sun H."/>
            <person name="Sun S."/>
            <person name="Syed K."/>
            <person name="Tsang A."/>
            <person name="Wiebenga A."/>
            <person name="Young D."/>
            <person name="Pisabarro A."/>
            <person name="Eastwood D.C."/>
            <person name="Martin F."/>
            <person name="Cullen D."/>
            <person name="Grigoriev I.V."/>
            <person name="Hibbett D.S."/>
        </authorList>
    </citation>
    <scope>NUCLEOTIDE SEQUENCE [LARGE SCALE GENOMIC DNA]</scope>
    <source>
        <strain evidence="3">TFB10046</strain>
    </source>
</reference>
<accession>J0CR20</accession>
<dbReference type="KEGG" id="adl:AURDEDRAFT_178216"/>
<evidence type="ECO:0000313" key="2">
    <source>
        <dbReference type="EMBL" id="EJD32689.1"/>
    </source>
</evidence>
<proteinExistence type="predicted"/>
<protein>
    <recommendedName>
        <fullName evidence="4">Hydrophobin</fullName>
    </recommendedName>
</protein>
<dbReference type="InParanoid" id="J0CR20"/>
<dbReference type="AlphaFoldDB" id="J0CR20"/>
<feature type="signal peptide" evidence="1">
    <location>
        <begin position="1"/>
        <end position="19"/>
    </location>
</feature>
<sequence>MLLSTPILPLLVAVQASLAPDMLQTLDLAHAIQTASTTRLLSSLHASTARFLKPVTLTCLCVDWDGRGTTDTCCDLYNDD</sequence>
<feature type="chain" id="PRO_5003732669" description="Hydrophobin" evidence="1">
    <location>
        <begin position="20"/>
        <end position="80"/>
    </location>
</feature>
<evidence type="ECO:0008006" key="4">
    <source>
        <dbReference type="Google" id="ProtNLM"/>
    </source>
</evidence>
<evidence type="ECO:0000256" key="1">
    <source>
        <dbReference type="SAM" id="SignalP"/>
    </source>
</evidence>
<gene>
    <name evidence="2" type="ORF">AURDEDRAFT_178216</name>
</gene>
<organism evidence="2 3">
    <name type="scientific">Auricularia subglabra (strain TFB-10046 / SS5)</name>
    <name type="common">White-rot fungus</name>
    <name type="synonym">Auricularia delicata (strain TFB10046)</name>
    <dbReference type="NCBI Taxonomy" id="717982"/>
    <lineage>
        <taxon>Eukaryota</taxon>
        <taxon>Fungi</taxon>
        <taxon>Dikarya</taxon>
        <taxon>Basidiomycota</taxon>
        <taxon>Agaricomycotina</taxon>
        <taxon>Agaricomycetes</taxon>
        <taxon>Auriculariales</taxon>
        <taxon>Auriculariaceae</taxon>
        <taxon>Auricularia</taxon>
    </lineage>
</organism>
<keyword evidence="3" id="KW-1185">Reference proteome</keyword>
<keyword evidence="1" id="KW-0732">Signal</keyword>
<name>J0CR20_AURST</name>